<feature type="compositionally biased region" description="Basic and acidic residues" evidence="1">
    <location>
        <begin position="48"/>
        <end position="82"/>
    </location>
</feature>
<accession>A0AA88LMH6</accession>
<evidence type="ECO:0000313" key="2">
    <source>
        <dbReference type="EMBL" id="KAK2814568.1"/>
    </source>
</evidence>
<proteinExistence type="predicted"/>
<dbReference type="Proteomes" id="UP001187415">
    <property type="component" value="Unassembled WGS sequence"/>
</dbReference>
<feature type="compositionally biased region" description="Basic and acidic residues" evidence="1">
    <location>
        <begin position="16"/>
        <end position="40"/>
    </location>
</feature>
<gene>
    <name evidence="2" type="ORF">Q5P01_000187</name>
</gene>
<dbReference type="AlphaFoldDB" id="A0AA88LMH6"/>
<feature type="region of interest" description="Disordered" evidence="1">
    <location>
        <begin position="1"/>
        <end position="121"/>
    </location>
</feature>
<evidence type="ECO:0000256" key="1">
    <source>
        <dbReference type="SAM" id="MobiDB-lite"/>
    </source>
</evidence>
<dbReference type="EMBL" id="JAUPFM010000036">
    <property type="protein sequence ID" value="KAK2814568.1"/>
    <property type="molecule type" value="Genomic_DNA"/>
</dbReference>
<evidence type="ECO:0000313" key="3">
    <source>
        <dbReference type="Proteomes" id="UP001187415"/>
    </source>
</evidence>
<keyword evidence="3" id="KW-1185">Reference proteome</keyword>
<comment type="caution">
    <text evidence="2">The sequence shown here is derived from an EMBL/GenBank/DDBJ whole genome shotgun (WGS) entry which is preliminary data.</text>
</comment>
<sequence>MAGRQTTSGRVPGVSEQRDEATRKQGEKDGRQERIIDTRLTEANGEGGRVEGRKNELAGDFIAGEKQREEAETTREEERGDYRTTSGGRQHGTAAREGWKQRGAIEGTADRRRCSGGHRKDKCADGINRRAKRRTGEIEIVTV</sequence>
<protein>
    <submittedName>
        <fullName evidence="2">Uncharacterized protein</fullName>
    </submittedName>
</protein>
<reference evidence="2" key="1">
    <citation type="submission" date="2023-07" db="EMBL/GenBank/DDBJ databases">
        <title>Chromosome-level Genome Assembly of Striped Snakehead (Channa striata).</title>
        <authorList>
            <person name="Liu H."/>
        </authorList>
    </citation>
    <scope>NUCLEOTIDE SEQUENCE</scope>
    <source>
        <strain evidence="2">Gz</strain>
        <tissue evidence="2">Muscle</tissue>
    </source>
</reference>
<organism evidence="2 3">
    <name type="scientific">Channa striata</name>
    <name type="common">Snakehead murrel</name>
    <name type="synonym">Ophicephalus striatus</name>
    <dbReference type="NCBI Taxonomy" id="64152"/>
    <lineage>
        <taxon>Eukaryota</taxon>
        <taxon>Metazoa</taxon>
        <taxon>Chordata</taxon>
        <taxon>Craniata</taxon>
        <taxon>Vertebrata</taxon>
        <taxon>Euteleostomi</taxon>
        <taxon>Actinopterygii</taxon>
        <taxon>Neopterygii</taxon>
        <taxon>Teleostei</taxon>
        <taxon>Neoteleostei</taxon>
        <taxon>Acanthomorphata</taxon>
        <taxon>Anabantaria</taxon>
        <taxon>Anabantiformes</taxon>
        <taxon>Channoidei</taxon>
        <taxon>Channidae</taxon>
        <taxon>Channa</taxon>
    </lineage>
</organism>
<name>A0AA88LMH6_CHASR</name>